<keyword evidence="1" id="KW-0472">Membrane</keyword>
<dbReference type="RefSeq" id="WP_380040652.1">
    <property type="nucleotide sequence ID" value="NZ_JBHSEH010000020.1"/>
</dbReference>
<evidence type="ECO:0000256" key="1">
    <source>
        <dbReference type="SAM" id="Phobius"/>
    </source>
</evidence>
<evidence type="ECO:0000313" key="3">
    <source>
        <dbReference type="Proteomes" id="UP001595998"/>
    </source>
</evidence>
<name>A0ABV8XTX1_9DEIO</name>
<comment type="caution">
    <text evidence="2">The sequence shown here is derived from an EMBL/GenBank/DDBJ whole genome shotgun (WGS) entry which is preliminary data.</text>
</comment>
<protein>
    <submittedName>
        <fullName evidence="2">Uncharacterized protein</fullName>
    </submittedName>
</protein>
<dbReference type="Proteomes" id="UP001595998">
    <property type="component" value="Unassembled WGS sequence"/>
</dbReference>
<organism evidence="2 3">
    <name type="scientific">Deinococcus navajonensis</name>
    <dbReference type="NCBI Taxonomy" id="309884"/>
    <lineage>
        <taxon>Bacteria</taxon>
        <taxon>Thermotogati</taxon>
        <taxon>Deinococcota</taxon>
        <taxon>Deinococci</taxon>
        <taxon>Deinococcales</taxon>
        <taxon>Deinococcaceae</taxon>
        <taxon>Deinococcus</taxon>
    </lineage>
</organism>
<reference evidence="3" key="1">
    <citation type="journal article" date="2019" name="Int. J. Syst. Evol. Microbiol.">
        <title>The Global Catalogue of Microorganisms (GCM) 10K type strain sequencing project: providing services to taxonomists for standard genome sequencing and annotation.</title>
        <authorList>
            <consortium name="The Broad Institute Genomics Platform"/>
            <consortium name="The Broad Institute Genome Sequencing Center for Infectious Disease"/>
            <person name="Wu L."/>
            <person name="Ma J."/>
        </authorList>
    </citation>
    <scope>NUCLEOTIDE SEQUENCE [LARGE SCALE GENOMIC DNA]</scope>
    <source>
        <strain evidence="3">CCUG 56029</strain>
    </source>
</reference>
<sequence length="126" mass="13851">MELTLRERIEQEELAKFEEERLRAEVRARLASQAQVAEGAPTPPAPPAPIIVNVTNTNSSVATSTAVVGPARDQSPSMVLRLLYFCFIGWWFGPLWLFAALLMCGSVLGLPIGVLMFSKSIKAFFL</sequence>
<keyword evidence="1" id="KW-1133">Transmembrane helix</keyword>
<keyword evidence="1" id="KW-0812">Transmembrane</keyword>
<dbReference type="EMBL" id="JBHSEH010000020">
    <property type="protein sequence ID" value="MFC4427303.1"/>
    <property type="molecule type" value="Genomic_DNA"/>
</dbReference>
<gene>
    <name evidence="2" type="ORF">ACFOZ9_13890</name>
</gene>
<evidence type="ECO:0000313" key="2">
    <source>
        <dbReference type="EMBL" id="MFC4427303.1"/>
    </source>
</evidence>
<keyword evidence="3" id="KW-1185">Reference proteome</keyword>
<feature type="transmembrane region" description="Helical" evidence="1">
    <location>
        <begin position="82"/>
        <end position="108"/>
    </location>
</feature>
<proteinExistence type="predicted"/>
<accession>A0ABV8XTX1</accession>